<dbReference type="InterPro" id="IPR005807">
    <property type="entry name" value="SecE_bac"/>
</dbReference>
<dbReference type="InterPro" id="IPR001901">
    <property type="entry name" value="Translocase_SecE/Sec61-g"/>
</dbReference>
<evidence type="ECO:0000256" key="7">
    <source>
        <dbReference type="ARBA" id="ARBA00023010"/>
    </source>
</evidence>
<keyword evidence="8 9" id="KW-0472">Membrane</keyword>
<dbReference type="PRINTS" id="PR01650">
    <property type="entry name" value="SECETRNLCASE"/>
</dbReference>
<evidence type="ECO:0000313" key="10">
    <source>
        <dbReference type="EMBL" id="MCY0388264.1"/>
    </source>
</evidence>
<evidence type="ECO:0000256" key="8">
    <source>
        <dbReference type="ARBA" id="ARBA00023136"/>
    </source>
</evidence>
<feature type="transmembrane region" description="Helical" evidence="9">
    <location>
        <begin position="89"/>
        <end position="109"/>
    </location>
</feature>
<dbReference type="NCBIfam" id="TIGR00964">
    <property type="entry name" value="secE_bact"/>
    <property type="match status" value="1"/>
</dbReference>
<comment type="subcellular location">
    <subcellularLocation>
        <location evidence="1">Membrane</location>
    </subcellularLocation>
</comment>
<evidence type="ECO:0000256" key="1">
    <source>
        <dbReference type="ARBA" id="ARBA00004370"/>
    </source>
</evidence>
<evidence type="ECO:0000256" key="9">
    <source>
        <dbReference type="HAMAP-Rule" id="MF_00422"/>
    </source>
</evidence>
<comment type="subunit">
    <text evidence="9">Component of the Sec protein translocase complex. Heterotrimer consisting of SecY, SecE and SecG subunits. The heterotrimers can form oligomers, although 1 heterotrimer is thought to be able to translocate proteins. Interacts with the ribosome. Interacts with SecDF, and other proteins may be involved. Interacts with SecA.</text>
</comment>
<dbReference type="PANTHER" id="PTHR33910">
    <property type="entry name" value="PROTEIN TRANSLOCASE SUBUNIT SECE"/>
    <property type="match status" value="1"/>
</dbReference>
<dbReference type="Proteomes" id="UP001082899">
    <property type="component" value="Unassembled WGS sequence"/>
</dbReference>
<evidence type="ECO:0000256" key="4">
    <source>
        <dbReference type="ARBA" id="ARBA00022692"/>
    </source>
</evidence>
<keyword evidence="5 9" id="KW-0653">Protein transport</keyword>
<dbReference type="NCBIfam" id="NF004371">
    <property type="entry name" value="PRK05740.1-1"/>
    <property type="match status" value="1"/>
</dbReference>
<evidence type="ECO:0000256" key="3">
    <source>
        <dbReference type="ARBA" id="ARBA00022475"/>
    </source>
</evidence>
<keyword evidence="6 9" id="KW-1133">Transmembrane helix</keyword>
<evidence type="ECO:0000256" key="2">
    <source>
        <dbReference type="ARBA" id="ARBA00022448"/>
    </source>
</evidence>
<sequence>MANPPVETVNTSSDKLMLAAGVALAVIGIVAFYLLSGQNLAIRTVVLLICIIGGAAIASFSYAGKTFVGFSKDAYREVRKVVWPTRKEASQTTLVVFGFVVVMAIYLWLTDKTIEWMIFSVILGWR</sequence>
<comment type="similarity">
    <text evidence="9">Belongs to the SecE/SEC61-gamma family.</text>
</comment>
<comment type="caution">
    <text evidence="9">Lacks conserved residue(s) required for the propagation of feature annotation.</text>
</comment>
<dbReference type="RefSeq" id="WP_267848157.1">
    <property type="nucleotide sequence ID" value="NZ_JAPMXC010000003.1"/>
</dbReference>
<evidence type="ECO:0000256" key="6">
    <source>
        <dbReference type="ARBA" id="ARBA00022989"/>
    </source>
</evidence>
<comment type="caution">
    <text evidence="10">The sequence shown here is derived from an EMBL/GenBank/DDBJ whole genome shotgun (WGS) entry which is preliminary data.</text>
</comment>
<evidence type="ECO:0000313" key="11">
    <source>
        <dbReference type="Proteomes" id="UP001082899"/>
    </source>
</evidence>
<dbReference type="PANTHER" id="PTHR33910:SF1">
    <property type="entry name" value="PROTEIN TRANSLOCASE SUBUNIT SECE"/>
    <property type="match status" value="1"/>
</dbReference>
<protein>
    <recommendedName>
        <fullName evidence="9">Protein translocase subunit SecE</fullName>
    </recommendedName>
</protein>
<dbReference type="EMBL" id="JAPMXC010000003">
    <property type="protein sequence ID" value="MCY0388264.1"/>
    <property type="molecule type" value="Genomic_DNA"/>
</dbReference>
<keyword evidence="3 9" id="KW-1003">Cell membrane</keyword>
<keyword evidence="4 9" id="KW-0812">Transmembrane</keyword>
<keyword evidence="2 9" id="KW-0813">Transport</keyword>
<feature type="transmembrane region" description="Helical" evidence="9">
    <location>
        <begin position="42"/>
        <end position="63"/>
    </location>
</feature>
<proteinExistence type="inferred from homology"/>
<feature type="transmembrane region" description="Helical" evidence="9">
    <location>
        <begin position="16"/>
        <end position="35"/>
    </location>
</feature>
<dbReference type="Gene3D" id="1.20.5.1030">
    <property type="entry name" value="Preprotein translocase secy subunit"/>
    <property type="match status" value="1"/>
</dbReference>
<reference evidence="10" key="1">
    <citation type="submission" date="2022-11" db="EMBL/GenBank/DDBJ databases">
        <title>Robbsia betulipollinis sp. nov., isolated from pollen of birch (Betula pendula).</title>
        <authorList>
            <person name="Shi H."/>
            <person name="Ambika Manirajan B."/>
            <person name="Ratering S."/>
            <person name="Geissler-Plaum R."/>
            <person name="Schnell S."/>
        </authorList>
    </citation>
    <scope>NUCLEOTIDE SEQUENCE</scope>
    <source>
        <strain evidence="10">Bb-Pol-6</strain>
    </source>
</reference>
<comment type="function">
    <text evidence="9">Essential subunit of the Sec protein translocation channel SecYEG. Clamps together the 2 halves of SecY. May contact the channel plug during translocation.</text>
</comment>
<keyword evidence="7 9" id="KW-0811">Translocation</keyword>
<dbReference type="HAMAP" id="MF_00422">
    <property type="entry name" value="SecE"/>
    <property type="match status" value="1"/>
</dbReference>
<keyword evidence="11" id="KW-1185">Reference proteome</keyword>
<evidence type="ECO:0000256" key="5">
    <source>
        <dbReference type="ARBA" id="ARBA00022927"/>
    </source>
</evidence>
<organism evidence="10 11">
    <name type="scientific">Robbsia betulipollinis</name>
    <dbReference type="NCBI Taxonomy" id="2981849"/>
    <lineage>
        <taxon>Bacteria</taxon>
        <taxon>Pseudomonadati</taxon>
        <taxon>Pseudomonadota</taxon>
        <taxon>Betaproteobacteria</taxon>
        <taxon>Burkholderiales</taxon>
        <taxon>Burkholderiaceae</taxon>
        <taxon>Robbsia</taxon>
    </lineage>
</organism>
<name>A0ABT3ZNZ4_9BURK</name>
<dbReference type="Pfam" id="PF00584">
    <property type="entry name" value="SecE"/>
    <property type="match status" value="1"/>
</dbReference>
<dbReference type="InterPro" id="IPR038379">
    <property type="entry name" value="SecE_sf"/>
</dbReference>
<gene>
    <name evidence="9 10" type="primary">secE</name>
    <name evidence="10" type="ORF">OVY01_13670</name>
</gene>
<accession>A0ABT3ZNZ4</accession>